<evidence type="ECO:0000313" key="2">
    <source>
        <dbReference type="Proteomes" id="UP000467700"/>
    </source>
</evidence>
<name>A0A8S0W5E5_CYCAE</name>
<accession>A0A8S0W5E5</accession>
<comment type="caution">
    <text evidence="1">The sequence shown here is derived from an EMBL/GenBank/DDBJ whole genome shotgun (WGS) entry which is preliminary data.</text>
</comment>
<keyword evidence="2" id="KW-1185">Reference proteome</keyword>
<dbReference type="AlphaFoldDB" id="A0A8S0W5E5"/>
<reference evidence="1 2" key="1">
    <citation type="submission" date="2020-01" db="EMBL/GenBank/DDBJ databases">
        <authorList>
            <person name="Gupta K D."/>
        </authorList>
    </citation>
    <scope>NUCLEOTIDE SEQUENCE [LARGE SCALE GENOMIC DNA]</scope>
</reference>
<evidence type="ECO:0000313" key="1">
    <source>
        <dbReference type="EMBL" id="CAA7263284.1"/>
    </source>
</evidence>
<protein>
    <submittedName>
        <fullName evidence="1">Uncharacterized protein</fullName>
    </submittedName>
</protein>
<dbReference type="Proteomes" id="UP000467700">
    <property type="component" value="Unassembled WGS sequence"/>
</dbReference>
<dbReference type="EMBL" id="CACVBS010000039">
    <property type="protein sequence ID" value="CAA7263284.1"/>
    <property type="molecule type" value="Genomic_DNA"/>
</dbReference>
<gene>
    <name evidence="1" type="ORF">AAE3_LOCUS5538</name>
</gene>
<proteinExistence type="predicted"/>
<sequence length="359" mass="40515">MKLTDLAQELVDLIVDALLYGDPKLLSSSTRHDLRTCLFVTQMTRCRAGQHLFRSIRISDEQDEDVLTSLKTLLQLISPNTTSGRVGIASFVKELSVKFVRLDAEGFLDNNETLIPQIFDALDAPQYGSSSLSLSFPPRSHSFGLNLEERPEALQKSFYKLLHSPHLRTLSLENICGFSATIFHGSHIETLRLKNTGYKDWDNTDKFHKILRAAESRRVPRGEISHLRTLDIDNSAPLHPFRSEEGLQLHQLDSFVGNIHEIAHLRNVGMVIRQAKKIKIISFHFLVNDDAQLSPIPGSLNLRDLSNLKHLEIVIPRHTPSNSMPDGIDSIAEILDMPIPPDPLITFEIKIKMPMVEAR</sequence>
<organism evidence="1 2">
    <name type="scientific">Cyclocybe aegerita</name>
    <name type="common">Black poplar mushroom</name>
    <name type="synonym">Agrocybe aegerita</name>
    <dbReference type="NCBI Taxonomy" id="1973307"/>
    <lineage>
        <taxon>Eukaryota</taxon>
        <taxon>Fungi</taxon>
        <taxon>Dikarya</taxon>
        <taxon>Basidiomycota</taxon>
        <taxon>Agaricomycotina</taxon>
        <taxon>Agaricomycetes</taxon>
        <taxon>Agaricomycetidae</taxon>
        <taxon>Agaricales</taxon>
        <taxon>Agaricineae</taxon>
        <taxon>Bolbitiaceae</taxon>
        <taxon>Cyclocybe</taxon>
    </lineage>
</organism>